<dbReference type="EMBL" id="AF271693">
    <property type="protein sequence ID" value="AAG59765.1"/>
    <property type="molecule type" value="Genomic_DNA"/>
</dbReference>
<dbReference type="KEGG" id="vg:920124"/>
<dbReference type="RefSeq" id="NP_075327.1">
    <property type="nucleotide sequence ID" value="NC_002656.1"/>
</dbReference>
<reference evidence="1 2" key="1">
    <citation type="journal article" date="2000" name="Mol. Microbiol.">
        <title>Genome organization and characterization of mycobacteriophage Bxb1.</title>
        <authorList>
            <person name="Mediavilla J."/>
            <person name="Jain S."/>
            <person name="Kriakov J."/>
            <person name="Ford M.E."/>
            <person name="Duda R.L."/>
            <person name="Jacobs W.R. Jr."/>
            <person name="Hendrix R.W."/>
            <person name="Hatfull G.F."/>
        </authorList>
    </citation>
    <scope>NUCLEOTIDE SEQUENCE</scope>
</reference>
<gene>
    <name evidence="1" type="primary">60</name>
    <name evidence="1" type="ORF">PBI_BXB1_60</name>
</gene>
<name>Q9B061_BPMB1</name>
<accession>Q9B061</accession>
<keyword evidence="2" id="KW-1185">Reference proteome</keyword>
<protein>
    <submittedName>
        <fullName evidence="1">Uncharacterized protein</fullName>
    </submittedName>
</protein>
<dbReference type="OrthoDB" id="19549at10239"/>
<evidence type="ECO:0000313" key="2">
    <source>
        <dbReference type="Proteomes" id="UP000006815"/>
    </source>
</evidence>
<organism evidence="1 2">
    <name type="scientific">Mycobacterium phage Bxb1</name>
    <dbReference type="NCBI Taxonomy" id="2902907"/>
    <lineage>
        <taxon>Viruses</taxon>
        <taxon>Duplodnaviria</taxon>
        <taxon>Heunggongvirae</taxon>
        <taxon>Uroviricota</taxon>
        <taxon>Caudoviricetes</taxon>
        <taxon>Fromanvirus</taxon>
        <taxon>Mycobacterium phage Bxb1</taxon>
    </lineage>
</organism>
<dbReference type="Proteomes" id="UP000006815">
    <property type="component" value="Genome"/>
</dbReference>
<evidence type="ECO:0000313" key="1">
    <source>
        <dbReference type="EMBL" id="AAG59765.1"/>
    </source>
</evidence>
<proteinExistence type="predicted"/>
<sequence length="105" mass="11795">MTDINIQDLVDLIYIESSLGVSASVELVEKVLEKYDITEKPEPEAPIGTVRVRRSDFEPEGTSIYIKVGAYRWVGVYTGEAYSKGVYVNDHLHGGEWGDTEVFRP</sequence>